<reference evidence="1" key="1">
    <citation type="submission" date="2020-05" db="EMBL/GenBank/DDBJ databases">
        <authorList>
            <person name="Chiriac C."/>
            <person name="Salcher M."/>
            <person name="Ghai R."/>
            <person name="Kavagutti S V."/>
        </authorList>
    </citation>
    <scope>NUCLEOTIDE SEQUENCE</scope>
</reference>
<proteinExistence type="predicted"/>
<sequence>MAPVWDEIFLLTSSAVMTAESMSEPKRENSGSALFADFFTGALSAPDEITLRRSFSVRNSSCSKRAVRSDSVTPFQASASMEKSIGASWMSCVSSRLRFTFSMLARRESPTFPPTFSACARSSTSDPYSTTHLAAVFSPTPGIEGKLSLGSPRSAAKSGYCSGDIPYFS</sequence>
<dbReference type="AlphaFoldDB" id="A0A6J7TPS1"/>
<gene>
    <name evidence="1" type="ORF">UFOPK4307_00370</name>
</gene>
<name>A0A6J7TPS1_9ZZZZ</name>
<dbReference type="EMBL" id="CAFBQO010000034">
    <property type="protein sequence ID" value="CAB5055152.1"/>
    <property type="molecule type" value="Genomic_DNA"/>
</dbReference>
<protein>
    <submittedName>
        <fullName evidence="1">Unannotated protein</fullName>
    </submittedName>
</protein>
<organism evidence="1">
    <name type="scientific">freshwater metagenome</name>
    <dbReference type="NCBI Taxonomy" id="449393"/>
    <lineage>
        <taxon>unclassified sequences</taxon>
        <taxon>metagenomes</taxon>
        <taxon>ecological metagenomes</taxon>
    </lineage>
</organism>
<evidence type="ECO:0000313" key="1">
    <source>
        <dbReference type="EMBL" id="CAB5055152.1"/>
    </source>
</evidence>
<accession>A0A6J7TPS1</accession>